<dbReference type="OMA" id="LIKPIPH"/>
<dbReference type="FunCoup" id="G8JXC4">
    <property type="interactions" value="34"/>
</dbReference>
<sequence>MRLNFRRKKVPKTEEHAPKVENGFSAVSVMGQSERESYKPILMLLESQEGKIYLHWDKPALEYKKCGICFPVVKLQLCGTELTIVSRDGMQESDVVDTIDMSDANPCSHLFISDNELECSNTSSLVAEDPKLLVRVQRAILLLQFERLSLYKSLTATLISSFGLNIPDIHLILQNTYPYEDWCYIRVDGSWMKVWAQVDTFQKAALKSMPRSVKFFKDNKSLTKKNLVCYIQDSGIVDEVFFVRDPFPDSDVSTCKVEEMDSFLAHINTIKYMGEVHWATTSPSVNNSRSSSISGGSPPSPSKRSAGVPKAINTHRRTLSHLSTWSNLSGDSSEQLKPDADVSGLLIKPIPHGGIHHMESMVRFVIPMYDCLGLYGRPFGFKLDHEDIDSLLFGLPKLPNIDYMAQEEFEMFLDQSSDTPTAWRDLKTFLSSRMKDPSRSQMHFKTLTYAASIS</sequence>
<dbReference type="RefSeq" id="XP_003648315.1">
    <property type="nucleotide sequence ID" value="XM_003648267.1"/>
</dbReference>
<dbReference type="Pfam" id="PF25381">
    <property type="entry name" value="PH_26"/>
    <property type="match status" value="1"/>
</dbReference>
<evidence type="ECO:0000313" key="3">
    <source>
        <dbReference type="EMBL" id="AET41498.1"/>
    </source>
</evidence>
<evidence type="ECO:0000259" key="2">
    <source>
        <dbReference type="Pfam" id="PF25381"/>
    </source>
</evidence>
<proteinExistence type="predicted"/>
<feature type="region of interest" description="Disordered" evidence="1">
    <location>
        <begin position="283"/>
        <end position="308"/>
    </location>
</feature>
<dbReference type="EMBL" id="CP002504">
    <property type="protein sequence ID" value="AET41498.1"/>
    <property type="molecule type" value="Genomic_DNA"/>
</dbReference>
<gene>
    <name evidence="3" type="ordered locus">Ecym_8213</name>
</gene>
<name>G8JXC4_ERECY</name>
<reference evidence="4" key="1">
    <citation type="journal article" date="2012" name="G3 (Bethesda)">
        <title>Pichia sorbitophila, an interspecies yeast hybrid reveals early steps of genome resolution following polyploidization.</title>
        <authorList>
            <person name="Leh Louis V."/>
            <person name="Despons L."/>
            <person name="Friedrich A."/>
            <person name="Martin T."/>
            <person name="Durrens P."/>
            <person name="Casaregola S."/>
            <person name="Neuveglise C."/>
            <person name="Fairhead C."/>
            <person name="Marck C."/>
            <person name="Cruz J.A."/>
            <person name="Straub M.L."/>
            <person name="Kugler V."/>
            <person name="Sacerdot C."/>
            <person name="Uzunov Z."/>
            <person name="Thierry A."/>
            <person name="Weiss S."/>
            <person name="Bleykasten C."/>
            <person name="De Montigny J."/>
            <person name="Jacques N."/>
            <person name="Jung P."/>
            <person name="Lemaire M."/>
            <person name="Mallet S."/>
            <person name="Morel G."/>
            <person name="Richard G.F."/>
            <person name="Sarkar A."/>
            <person name="Savel G."/>
            <person name="Schacherer J."/>
            <person name="Seret M.L."/>
            <person name="Talla E."/>
            <person name="Samson G."/>
            <person name="Jubin C."/>
            <person name="Poulain J."/>
            <person name="Vacherie B."/>
            <person name="Barbe V."/>
            <person name="Pelletier E."/>
            <person name="Sherman D.J."/>
            <person name="Westhof E."/>
            <person name="Weissenbach J."/>
            <person name="Baret P.V."/>
            <person name="Wincker P."/>
            <person name="Gaillardin C."/>
            <person name="Dujon B."/>
            <person name="Souciet J.L."/>
        </authorList>
    </citation>
    <scope>NUCLEOTIDE SEQUENCE [LARGE SCALE GENOMIC DNA]</scope>
    <source>
        <strain evidence="4">CBS 270.75 / DBVPG 7215 / KCTC 17166 / NRRL Y-17582</strain>
    </source>
</reference>
<dbReference type="KEGG" id="erc:Ecym_8213"/>
<evidence type="ECO:0000313" key="4">
    <source>
        <dbReference type="Proteomes" id="UP000006790"/>
    </source>
</evidence>
<dbReference type="HOGENOM" id="CLU_017094_2_0_1"/>
<feature type="domain" description="Skg3/CAF120-like PH-like" evidence="2">
    <location>
        <begin position="319"/>
        <end position="393"/>
    </location>
</feature>
<evidence type="ECO:0000256" key="1">
    <source>
        <dbReference type="SAM" id="MobiDB-lite"/>
    </source>
</evidence>
<dbReference type="AlphaFoldDB" id="G8JXC4"/>
<dbReference type="eggNOG" id="ENOG502QTIE">
    <property type="taxonomic scope" value="Eukaryota"/>
</dbReference>
<dbReference type="GeneID" id="11469923"/>
<feature type="compositionally biased region" description="Low complexity" evidence="1">
    <location>
        <begin position="283"/>
        <end position="305"/>
    </location>
</feature>
<dbReference type="InParanoid" id="G8JXC4"/>
<protein>
    <recommendedName>
        <fullName evidence="2">Skg3/CAF120-like PH-like domain-containing protein</fullName>
    </recommendedName>
</protein>
<dbReference type="OrthoDB" id="5563754at2759"/>
<keyword evidence="4" id="KW-1185">Reference proteome</keyword>
<dbReference type="Proteomes" id="UP000006790">
    <property type="component" value="Chromosome 8"/>
</dbReference>
<dbReference type="InterPro" id="IPR058155">
    <property type="entry name" value="Skg3/CAF120-like_PH"/>
</dbReference>
<organism evidence="3 4">
    <name type="scientific">Eremothecium cymbalariae (strain CBS 270.75 / DBVPG 7215 / KCTC 17166 / NRRL Y-17582)</name>
    <name type="common">Yeast</name>
    <dbReference type="NCBI Taxonomy" id="931890"/>
    <lineage>
        <taxon>Eukaryota</taxon>
        <taxon>Fungi</taxon>
        <taxon>Dikarya</taxon>
        <taxon>Ascomycota</taxon>
        <taxon>Saccharomycotina</taxon>
        <taxon>Saccharomycetes</taxon>
        <taxon>Saccharomycetales</taxon>
        <taxon>Saccharomycetaceae</taxon>
        <taxon>Eremothecium</taxon>
    </lineage>
</organism>
<accession>G8JXC4</accession>